<evidence type="ECO:0000313" key="2">
    <source>
        <dbReference type="Proteomes" id="UP000187266"/>
    </source>
</evidence>
<evidence type="ECO:0000313" key="1">
    <source>
        <dbReference type="EMBL" id="APX88358.1"/>
    </source>
</evidence>
<accession>A0A1U7DEQ0</accession>
<proteinExistence type="predicted"/>
<gene>
    <name evidence="1" type="ORF">BV394_00280</name>
</gene>
<sequence>MDFSLTSLVLLPAGLGLLGFVEPCTIGAHMLFVGTQTERSRAARGVAFAVFLLARVAVMALFGALVALVGAALVGVQTGFWLVFGLLYLAIGGLILSGRGRALRQRIPLGPRAWRLARNPALQGAAFGLNIPACAAPLIFAMLGVTAGAADPLAGALAMGVFAAALSLPLLPMLLWPPARRAVGGLGRWMRGRGWLLGLVFIALGLWSIWFGLYVDPAGWSGL</sequence>
<accession>A0A2M9DHH0</accession>
<protein>
    <submittedName>
        <fullName evidence="1">Uncharacterized protein</fullName>
    </submittedName>
</protein>
<dbReference type="OrthoDB" id="6365066at2"/>
<organism evidence="1 2">
    <name type="scientific">Brevirhabdus pacifica</name>
    <dbReference type="NCBI Taxonomy" id="1267768"/>
    <lineage>
        <taxon>Bacteria</taxon>
        <taxon>Pseudomonadati</taxon>
        <taxon>Pseudomonadota</taxon>
        <taxon>Alphaproteobacteria</taxon>
        <taxon>Rhodobacterales</taxon>
        <taxon>Paracoccaceae</taxon>
        <taxon>Brevirhabdus</taxon>
    </lineage>
</organism>
<reference evidence="1 2" key="1">
    <citation type="submission" date="2017-01" db="EMBL/GenBank/DDBJ databases">
        <title>Genomic analysis of Xuhuaishuia manganoxidans DY6-4.</title>
        <authorList>
            <person name="Wang X."/>
        </authorList>
    </citation>
    <scope>NUCLEOTIDE SEQUENCE [LARGE SCALE GENOMIC DNA]</scope>
    <source>
        <strain evidence="1 2">DY6-4</strain>
    </source>
</reference>
<dbReference type="RefSeq" id="WP_076978383.1">
    <property type="nucleotide sequence ID" value="NZ_CP019124.1"/>
</dbReference>
<dbReference type="Proteomes" id="UP000187266">
    <property type="component" value="Chromosome"/>
</dbReference>
<dbReference type="AlphaFoldDB" id="A0A1U7DEQ0"/>
<keyword evidence="2" id="KW-1185">Reference proteome</keyword>
<dbReference type="STRING" id="1267768.BV394_00280"/>
<dbReference type="EMBL" id="CP019124">
    <property type="protein sequence ID" value="APX88358.1"/>
    <property type="molecule type" value="Genomic_DNA"/>
</dbReference>
<name>A0A1U7DEQ0_9RHOB</name>